<gene>
    <name evidence="2" type="ORF">PVL29_022771</name>
</gene>
<keyword evidence="1" id="KW-0732">Signal</keyword>
<evidence type="ECO:0000313" key="2">
    <source>
        <dbReference type="EMBL" id="KAJ9677987.1"/>
    </source>
</evidence>
<evidence type="ECO:0000256" key="1">
    <source>
        <dbReference type="SAM" id="SignalP"/>
    </source>
</evidence>
<keyword evidence="3" id="KW-1185">Reference proteome</keyword>
<sequence>MTNSHLNMVILTIFSKQSSCLTWIIESVVTCATNGQARRAQVQNFFCDVLTEPKVNSGPLRSGTKSSCLDGIENESNLEIHLSFTSKIKNLYWNIKGESQYFL</sequence>
<comment type="caution">
    <text evidence="2">The sequence shown here is derived from an EMBL/GenBank/DDBJ whole genome shotgun (WGS) entry which is preliminary data.</text>
</comment>
<accession>A0AA38YWU1</accession>
<feature type="chain" id="PRO_5041395204" evidence="1">
    <location>
        <begin position="21"/>
        <end position="103"/>
    </location>
</feature>
<dbReference type="AlphaFoldDB" id="A0AA38YWU1"/>
<feature type="signal peptide" evidence="1">
    <location>
        <begin position="1"/>
        <end position="20"/>
    </location>
</feature>
<organism evidence="2 3">
    <name type="scientific">Vitis rotundifolia</name>
    <name type="common">Muscadine grape</name>
    <dbReference type="NCBI Taxonomy" id="103349"/>
    <lineage>
        <taxon>Eukaryota</taxon>
        <taxon>Viridiplantae</taxon>
        <taxon>Streptophyta</taxon>
        <taxon>Embryophyta</taxon>
        <taxon>Tracheophyta</taxon>
        <taxon>Spermatophyta</taxon>
        <taxon>Magnoliopsida</taxon>
        <taxon>eudicotyledons</taxon>
        <taxon>Gunneridae</taxon>
        <taxon>Pentapetalae</taxon>
        <taxon>rosids</taxon>
        <taxon>Vitales</taxon>
        <taxon>Vitaceae</taxon>
        <taxon>Viteae</taxon>
        <taxon>Vitis</taxon>
    </lineage>
</organism>
<name>A0AA38YWU1_VITRO</name>
<protein>
    <submittedName>
        <fullName evidence="2">Uncharacterized protein</fullName>
    </submittedName>
</protein>
<proteinExistence type="predicted"/>
<dbReference type="Proteomes" id="UP001168098">
    <property type="component" value="Unassembled WGS sequence"/>
</dbReference>
<dbReference type="EMBL" id="JARBHA010000017">
    <property type="protein sequence ID" value="KAJ9677987.1"/>
    <property type="molecule type" value="Genomic_DNA"/>
</dbReference>
<evidence type="ECO:0000313" key="3">
    <source>
        <dbReference type="Proteomes" id="UP001168098"/>
    </source>
</evidence>
<reference evidence="2 3" key="1">
    <citation type="journal article" date="2023" name="BMC Biotechnol.">
        <title>Vitis rotundifolia cv Carlos genome sequencing.</title>
        <authorList>
            <person name="Huff M."/>
            <person name="Hulse-Kemp A."/>
            <person name="Scheffler B."/>
            <person name="Youngblood R."/>
            <person name="Simpson S."/>
            <person name="Babiker E."/>
            <person name="Staton M."/>
        </authorList>
    </citation>
    <scope>NUCLEOTIDE SEQUENCE [LARGE SCALE GENOMIC DNA]</scope>
    <source>
        <tissue evidence="2">Leaf</tissue>
    </source>
</reference>